<dbReference type="Gene3D" id="3.40.50.300">
    <property type="entry name" value="P-loop containing nucleotide triphosphate hydrolases"/>
    <property type="match status" value="1"/>
</dbReference>
<dbReference type="PANTHER" id="PTHR14647:SF87">
    <property type="entry name" value="PUTATIVE-RELATED"/>
    <property type="match status" value="1"/>
</dbReference>
<dbReference type="AlphaFoldDB" id="A0AAN9AXD7"/>
<proteinExistence type="inferred from homology"/>
<keyword evidence="4 10" id="KW-0812">Transmembrane</keyword>
<dbReference type="PANTHER" id="PTHR14647">
    <property type="entry name" value="GALACTOSE-3-O-SULFOTRANSFERASE"/>
    <property type="match status" value="1"/>
</dbReference>
<evidence type="ECO:0000256" key="1">
    <source>
        <dbReference type="ARBA" id="ARBA00004323"/>
    </source>
</evidence>
<comment type="similarity">
    <text evidence="2">Belongs to the galactose-3-O-sulfotransferase family.</text>
</comment>
<comment type="subcellular location">
    <subcellularLocation>
        <location evidence="1">Golgi apparatus membrane</location>
        <topology evidence="1">Single-pass type II membrane protein</topology>
    </subcellularLocation>
</comment>
<protein>
    <submittedName>
        <fullName evidence="11">Uncharacterized protein</fullName>
    </submittedName>
</protein>
<dbReference type="InterPro" id="IPR009729">
    <property type="entry name" value="Gal-3-0_sulfotransfrase"/>
</dbReference>
<keyword evidence="5" id="KW-0735">Signal-anchor</keyword>
<evidence type="ECO:0000256" key="3">
    <source>
        <dbReference type="ARBA" id="ARBA00022679"/>
    </source>
</evidence>
<dbReference type="EMBL" id="JBAMIC010000018">
    <property type="protein sequence ID" value="KAK7094701.1"/>
    <property type="molecule type" value="Genomic_DNA"/>
</dbReference>
<evidence type="ECO:0000313" key="12">
    <source>
        <dbReference type="Proteomes" id="UP001374579"/>
    </source>
</evidence>
<evidence type="ECO:0000256" key="10">
    <source>
        <dbReference type="SAM" id="Phobius"/>
    </source>
</evidence>
<keyword evidence="9" id="KW-0325">Glycoprotein</keyword>
<evidence type="ECO:0000256" key="7">
    <source>
        <dbReference type="ARBA" id="ARBA00023034"/>
    </source>
</evidence>
<dbReference type="InterPro" id="IPR027417">
    <property type="entry name" value="P-loop_NTPase"/>
</dbReference>
<name>A0AAN9AXD7_9CAEN</name>
<feature type="transmembrane region" description="Helical" evidence="10">
    <location>
        <begin position="20"/>
        <end position="36"/>
    </location>
</feature>
<gene>
    <name evidence="11" type="ORF">V1264_006214</name>
</gene>
<comment type="caution">
    <text evidence="11">The sequence shown here is derived from an EMBL/GenBank/DDBJ whole genome shotgun (WGS) entry which is preliminary data.</text>
</comment>
<reference evidence="11 12" key="1">
    <citation type="submission" date="2024-02" db="EMBL/GenBank/DDBJ databases">
        <title>Chromosome-scale genome assembly of the rough periwinkle Littorina saxatilis.</title>
        <authorList>
            <person name="De Jode A."/>
            <person name="Faria R."/>
            <person name="Formenti G."/>
            <person name="Sims Y."/>
            <person name="Smith T.P."/>
            <person name="Tracey A."/>
            <person name="Wood J.M.D."/>
            <person name="Zagrodzka Z.B."/>
            <person name="Johannesson K."/>
            <person name="Butlin R.K."/>
            <person name="Leder E.H."/>
        </authorList>
    </citation>
    <scope>NUCLEOTIDE SEQUENCE [LARGE SCALE GENOMIC DNA]</scope>
    <source>
        <strain evidence="11">Snail1</strain>
        <tissue evidence="11">Muscle</tissue>
    </source>
</reference>
<dbReference type="GO" id="GO:0009247">
    <property type="term" value="P:glycolipid biosynthetic process"/>
    <property type="evidence" value="ECO:0007669"/>
    <property type="project" value="InterPro"/>
</dbReference>
<dbReference type="Pfam" id="PF06990">
    <property type="entry name" value="Gal-3-0_sulfotr"/>
    <property type="match status" value="1"/>
</dbReference>
<dbReference type="GO" id="GO:0001733">
    <property type="term" value="F:galactosylceramide sulfotransferase activity"/>
    <property type="evidence" value="ECO:0007669"/>
    <property type="project" value="InterPro"/>
</dbReference>
<keyword evidence="7" id="KW-0333">Golgi apparatus</keyword>
<organism evidence="11 12">
    <name type="scientific">Littorina saxatilis</name>
    <dbReference type="NCBI Taxonomy" id="31220"/>
    <lineage>
        <taxon>Eukaryota</taxon>
        <taxon>Metazoa</taxon>
        <taxon>Spiralia</taxon>
        <taxon>Lophotrochozoa</taxon>
        <taxon>Mollusca</taxon>
        <taxon>Gastropoda</taxon>
        <taxon>Caenogastropoda</taxon>
        <taxon>Littorinimorpha</taxon>
        <taxon>Littorinoidea</taxon>
        <taxon>Littorinidae</taxon>
        <taxon>Littorina</taxon>
    </lineage>
</organism>
<evidence type="ECO:0000256" key="4">
    <source>
        <dbReference type="ARBA" id="ARBA00022692"/>
    </source>
</evidence>
<keyword evidence="8 10" id="KW-0472">Membrane</keyword>
<accession>A0AAN9AXD7</accession>
<keyword evidence="12" id="KW-1185">Reference proteome</keyword>
<evidence type="ECO:0000256" key="8">
    <source>
        <dbReference type="ARBA" id="ARBA00023136"/>
    </source>
</evidence>
<evidence type="ECO:0000256" key="9">
    <source>
        <dbReference type="ARBA" id="ARBA00023180"/>
    </source>
</evidence>
<keyword evidence="6 10" id="KW-1133">Transmembrane helix</keyword>
<evidence type="ECO:0000256" key="2">
    <source>
        <dbReference type="ARBA" id="ARBA00008124"/>
    </source>
</evidence>
<dbReference type="Proteomes" id="UP001374579">
    <property type="component" value="Unassembled WGS sequence"/>
</dbReference>
<dbReference type="GO" id="GO:0000139">
    <property type="term" value="C:Golgi membrane"/>
    <property type="evidence" value="ECO:0007669"/>
    <property type="project" value="UniProtKB-SubCell"/>
</dbReference>
<evidence type="ECO:0000256" key="5">
    <source>
        <dbReference type="ARBA" id="ARBA00022968"/>
    </source>
</evidence>
<evidence type="ECO:0000256" key="6">
    <source>
        <dbReference type="ARBA" id="ARBA00022989"/>
    </source>
</evidence>
<keyword evidence="3" id="KW-0808">Transferase</keyword>
<sequence>MAELVRNGGSRRFNLMTTKLAFLMLIVCSVGVWMVITDHLTRSTAYTIPENSVNIRNLLGWDSFNTLATVEHAGEPGPRKHVFFLNVHKTGGTNVKYVLLHFARRYNLTVLLPKAGPHFSEHSKNYWHNVDPRARGRRNDILCDYSVFNETFVSALMPKDTLYVGIVRYPFEQFLAAFLQYESQIPQDYLTSIPGPYRIATYLSDPKKWEHPDPSQSFTNNRMSFDFGLDVAQWSDKGAIKRHLDYLDVKFDLVMVTEKLDESLILLRRLAGWSLQDIIYVKWLSPFGQEQTYLFNETQRHRHKQFQYPDYALYRRFEAVLYQKISQQAGYGFHEELNKFRSTVETVRVFCEQKAKKTLQIKASVWNTAFTVTRKDCLFMTGALPFVNTTTLELN</sequence>
<evidence type="ECO:0000313" key="11">
    <source>
        <dbReference type="EMBL" id="KAK7094701.1"/>
    </source>
</evidence>